<organism evidence="2 3">
    <name type="scientific">Segatella maculosa OT 289</name>
    <dbReference type="NCBI Taxonomy" id="999422"/>
    <lineage>
        <taxon>Bacteria</taxon>
        <taxon>Pseudomonadati</taxon>
        <taxon>Bacteroidota</taxon>
        <taxon>Bacteroidia</taxon>
        <taxon>Bacteroidales</taxon>
        <taxon>Prevotellaceae</taxon>
        <taxon>Segatella</taxon>
    </lineage>
</organism>
<keyword evidence="1" id="KW-0732">Signal</keyword>
<dbReference type="Proteomes" id="UP000003167">
    <property type="component" value="Unassembled WGS sequence"/>
</dbReference>
<dbReference type="EMBL" id="AGEK01000001">
    <property type="protein sequence ID" value="EHO75213.1"/>
    <property type="molecule type" value="Genomic_DNA"/>
</dbReference>
<protein>
    <submittedName>
        <fullName evidence="2">Uncharacterized protein</fullName>
    </submittedName>
</protein>
<dbReference type="PATRIC" id="fig|999422.3.peg.6"/>
<accession>H1HIL2</accession>
<feature type="signal peptide" evidence="1">
    <location>
        <begin position="1"/>
        <end position="23"/>
    </location>
</feature>
<gene>
    <name evidence="2" type="ORF">HMPREF9944_00006</name>
</gene>
<name>H1HIL2_9BACT</name>
<dbReference type="HOGENOM" id="CLU_138521_0_0_10"/>
<evidence type="ECO:0000256" key="1">
    <source>
        <dbReference type="SAM" id="SignalP"/>
    </source>
</evidence>
<comment type="caution">
    <text evidence="2">The sequence shown here is derived from an EMBL/GenBank/DDBJ whole genome shotgun (WGS) entry which is preliminary data.</text>
</comment>
<reference evidence="2 3" key="1">
    <citation type="submission" date="2011-12" db="EMBL/GenBank/DDBJ databases">
        <title>The Genome Sequence of Prevotella maculosa OT 289.</title>
        <authorList>
            <consortium name="The Broad Institute Genome Sequencing Platform"/>
            <person name="Earl A."/>
            <person name="Ward D."/>
            <person name="Feldgarden M."/>
            <person name="Gevers D."/>
            <person name="Izard J."/>
            <person name="Blanton J.M."/>
            <person name="Mathney J."/>
            <person name="Tanner A.C."/>
            <person name="Dewhirst F.E."/>
            <person name="Young S.K."/>
            <person name="Zeng Q."/>
            <person name="Gargeya S."/>
            <person name="Fitzgerald M."/>
            <person name="Haas B."/>
            <person name="Abouelleil A."/>
            <person name="Alvarado L."/>
            <person name="Arachchi H.M."/>
            <person name="Berlin A."/>
            <person name="Chapman S.B."/>
            <person name="Gearin G."/>
            <person name="Goldberg J."/>
            <person name="Griggs A."/>
            <person name="Gujja S."/>
            <person name="Hansen M."/>
            <person name="Heiman D."/>
            <person name="Howarth C."/>
            <person name="Larimer J."/>
            <person name="Lui A."/>
            <person name="MacDonald P.J.P."/>
            <person name="McCowen C."/>
            <person name="Montmayeur A."/>
            <person name="Murphy C."/>
            <person name="Neiman D."/>
            <person name="Pearson M."/>
            <person name="Priest M."/>
            <person name="Roberts A."/>
            <person name="Saif S."/>
            <person name="Shea T."/>
            <person name="Sisk P."/>
            <person name="Stolte C."/>
            <person name="Sykes S."/>
            <person name="Wortman J."/>
            <person name="Nusbaum C."/>
            <person name="Birren B."/>
        </authorList>
    </citation>
    <scope>NUCLEOTIDE SEQUENCE [LARGE SCALE GENOMIC DNA]</scope>
    <source>
        <strain evidence="2 3">OT 289</strain>
    </source>
</reference>
<evidence type="ECO:0000313" key="3">
    <source>
        <dbReference type="Proteomes" id="UP000003167"/>
    </source>
</evidence>
<keyword evidence="3" id="KW-1185">Reference proteome</keyword>
<dbReference type="AlphaFoldDB" id="H1HIL2"/>
<dbReference type="RefSeq" id="WP_008563569.1">
    <property type="nucleotide sequence ID" value="NZ_JH594500.1"/>
</dbReference>
<proteinExistence type="predicted"/>
<sequence length="162" mass="18473">MQQYLNRFLLVVSLLLASLCGHAQNDYVVTLPDGQSRCEYKMTIGVKAGEVDGVLIVRCDSIEGFRAALMNEFGISALTFRLTADRSRVVLVDVVSFLDKWYIRKVLTADLQYLFAARETDLTLEREKRVVSREADSIVMDNRKFGLCYKLTPIKEHKDETD</sequence>
<feature type="chain" id="PRO_5003550397" evidence="1">
    <location>
        <begin position="24"/>
        <end position="162"/>
    </location>
</feature>
<dbReference type="STRING" id="999422.HMPREF9944_00006"/>
<evidence type="ECO:0000313" key="2">
    <source>
        <dbReference type="EMBL" id="EHO75213.1"/>
    </source>
</evidence>